<evidence type="ECO:0000313" key="2">
    <source>
        <dbReference type="Proteomes" id="UP001302349"/>
    </source>
</evidence>
<proteinExistence type="predicted"/>
<gene>
    <name evidence="1" type="ORF">RT717_23415</name>
</gene>
<dbReference type="RefSeq" id="WP_317488769.1">
    <property type="nucleotide sequence ID" value="NZ_CP136051.1"/>
</dbReference>
<reference evidence="1 2" key="1">
    <citation type="journal article" date="2023" name="Microbiol. Resour. Announc.">
        <title>Complete Genome Sequence of Imperialibacter roseus strain P4T.</title>
        <authorList>
            <person name="Tizabi D.R."/>
            <person name="Bachvaroff T."/>
            <person name="Hill R.T."/>
        </authorList>
    </citation>
    <scope>NUCLEOTIDE SEQUENCE [LARGE SCALE GENOMIC DNA]</scope>
    <source>
        <strain evidence="1 2">P4T</strain>
    </source>
</reference>
<evidence type="ECO:0008006" key="3">
    <source>
        <dbReference type="Google" id="ProtNLM"/>
    </source>
</evidence>
<organism evidence="1 2">
    <name type="scientific">Imperialibacter roseus</name>
    <dbReference type="NCBI Taxonomy" id="1324217"/>
    <lineage>
        <taxon>Bacteria</taxon>
        <taxon>Pseudomonadati</taxon>
        <taxon>Bacteroidota</taxon>
        <taxon>Cytophagia</taxon>
        <taxon>Cytophagales</taxon>
        <taxon>Flammeovirgaceae</taxon>
        <taxon>Imperialibacter</taxon>
    </lineage>
</organism>
<dbReference type="Proteomes" id="UP001302349">
    <property type="component" value="Chromosome"/>
</dbReference>
<accession>A0ABZ0IPA6</accession>
<dbReference type="EMBL" id="CP136051">
    <property type="protein sequence ID" value="WOK06029.1"/>
    <property type="molecule type" value="Genomic_DNA"/>
</dbReference>
<evidence type="ECO:0000313" key="1">
    <source>
        <dbReference type="EMBL" id="WOK06029.1"/>
    </source>
</evidence>
<name>A0ABZ0IPA6_9BACT</name>
<keyword evidence="2" id="KW-1185">Reference proteome</keyword>
<sequence length="542" mass="60910">MTFLEKSPLSWLMKGALAILISGCGINDLEFGNLDIPDYQPTLAVPLGVSRYTMRELVGDLQDNALTIEEGEDLFMTIVYMDTSYNDEREAFLYFPPINKSDIVFPFVSSSPGGETEVMEFEKVITFSFDAFFGEQVDSIFFNSGNLALEINSRFRSDVILEFGFPSMFETADNSSVSISDTLSFGTTVPVTSITRMPLGGKKLLFRRRQEANDFDVIIKGKVVVKPGQSVDFSDFFRFSIDFSEATYSHVHGYFDRKEGLLQDRTIELKFFETFGDYGLDFKDPKIILKVDNSFGFPSGLLMNNLSASNNDSTSVALTGSITESLQFVNYPKLDSIGKTSHSEFVINAQNSNIRELFGITPVKFNLPLTVISNPDVFEKDYLNFMTDSSRFRTITVVELPFEVRMQEFTTNLKFGTDEIDLKNLQEAALRFYTENEMPFEGRLAVNFADEHDTILFTVPEELVLSAPQVDASGRTLESKKLLSEIVLGTEGTQALKSADHLNVAIIINTFNAADEEYVKLYADYKLDINISVLGRLKIKTQ</sequence>
<protein>
    <recommendedName>
        <fullName evidence="3">DUF4270 family protein</fullName>
    </recommendedName>
</protein>